<evidence type="ECO:0000313" key="4">
    <source>
        <dbReference type="Proteomes" id="UP000825228"/>
    </source>
</evidence>
<gene>
    <name evidence="3" type="primary">rsrA</name>
    <name evidence="3" type="ORF">HQ603_04035</name>
</gene>
<evidence type="ECO:0000313" key="3">
    <source>
        <dbReference type="EMBL" id="MBY6365923.1"/>
    </source>
</evidence>
<name>A0ABS7P0J2_9NOCA</name>
<organism evidence="3 4">
    <name type="scientific">Rhodococcoides corynebacterioides</name>
    <dbReference type="NCBI Taxonomy" id="53972"/>
    <lineage>
        <taxon>Bacteria</taxon>
        <taxon>Bacillati</taxon>
        <taxon>Actinomycetota</taxon>
        <taxon>Actinomycetes</taxon>
        <taxon>Mycobacteriales</taxon>
        <taxon>Nocardiaceae</taxon>
        <taxon>Rhodococcoides</taxon>
    </lineage>
</organism>
<evidence type="ECO:0000259" key="2">
    <source>
        <dbReference type="Pfam" id="PF13490"/>
    </source>
</evidence>
<dbReference type="RefSeq" id="WP_222683022.1">
    <property type="nucleotide sequence ID" value="NZ_JABUBT010000022.1"/>
</dbReference>
<feature type="domain" description="Putative zinc-finger" evidence="2">
    <location>
        <begin position="30"/>
        <end position="63"/>
    </location>
</feature>
<dbReference type="EMBL" id="JABUBU010000001">
    <property type="protein sequence ID" value="MBY6365923.1"/>
    <property type="molecule type" value="Genomic_DNA"/>
</dbReference>
<evidence type="ECO:0000256" key="1">
    <source>
        <dbReference type="SAM" id="MobiDB-lite"/>
    </source>
</evidence>
<dbReference type="Proteomes" id="UP000825228">
    <property type="component" value="Unassembled WGS sequence"/>
</dbReference>
<dbReference type="NCBIfam" id="TIGR03988">
    <property type="entry name" value="antisig_RsrA"/>
    <property type="match status" value="1"/>
</dbReference>
<comment type="caution">
    <text evidence="3">The sequence shown here is derived from an EMBL/GenBank/DDBJ whole genome shotgun (WGS) entry which is preliminary data.</text>
</comment>
<reference evidence="3 4" key="1">
    <citation type="submission" date="2020-06" db="EMBL/GenBank/DDBJ databases">
        <title>Taxonomy, biology and ecology of Rhodococcus bacteria occurring in California pistachio and other woody hosts as revealed by genome sequence analyses.</title>
        <authorList>
            <person name="Gai Y."/>
            <person name="Riely B."/>
        </authorList>
    </citation>
    <scope>NUCLEOTIDE SEQUENCE [LARGE SCALE GENOMIC DNA]</scope>
    <source>
        <strain evidence="3 4">BP-281</strain>
    </source>
</reference>
<feature type="region of interest" description="Disordered" evidence="1">
    <location>
        <begin position="1"/>
        <end position="21"/>
    </location>
</feature>
<proteinExistence type="predicted"/>
<accession>A0ABS7P0J2</accession>
<dbReference type="InterPro" id="IPR024020">
    <property type="entry name" value="Anit_sigma_mycothiol_RsrA"/>
</dbReference>
<dbReference type="Pfam" id="PF13490">
    <property type="entry name" value="zf-HC2"/>
    <property type="match status" value="1"/>
</dbReference>
<sequence>MSDQRVDRDDSDDRASDDRLEDSQFEDLDCSGVLADVWVMLDNECDEASRARVQRHLDSCGSCLAQYGLEEKIKSLVGRKCGGDRAPDGLRERLKIEIRRSVTVIETEHTTG</sequence>
<protein>
    <submittedName>
        <fullName evidence="3">Mycothiol system anti-sigma-R factor</fullName>
    </submittedName>
</protein>
<keyword evidence="4" id="KW-1185">Reference proteome</keyword>
<dbReference type="InterPro" id="IPR027383">
    <property type="entry name" value="Znf_put"/>
</dbReference>